<proteinExistence type="predicted"/>
<dbReference type="AlphaFoldDB" id="R7TH67"/>
<dbReference type="Gene3D" id="1.20.58.310">
    <property type="entry name" value="Polyphosphate kinase N-terminal domain"/>
    <property type="match status" value="1"/>
</dbReference>
<dbReference type="GO" id="GO:0006799">
    <property type="term" value="P:polyphosphate biosynthetic process"/>
    <property type="evidence" value="ECO:0007669"/>
    <property type="project" value="InterPro"/>
</dbReference>
<dbReference type="EnsemblMetazoa" id="CapteT104059">
    <property type="protein sequence ID" value="CapteP104059"/>
    <property type="gene ID" value="CapteG104059"/>
</dbReference>
<evidence type="ECO:0000313" key="4">
    <source>
        <dbReference type="EnsemblMetazoa" id="CapteP104059"/>
    </source>
</evidence>
<reference evidence="5" key="1">
    <citation type="submission" date="2012-12" db="EMBL/GenBank/DDBJ databases">
        <authorList>
            <person name="Hellsten U."/>
            <person name="Grimwood J."/>
            <person name="Chapman J.A."/>
            <person name="Shapiro H."/>
            <person name="Aerts A."/>
            <person name="Otillar R.P."/>
            <person name="Terry A.Y."/>
            <person name="Boore J.L."/>
            <person name="Simakov O."/>
            <person name="Marletaz F."/>
            <person name="Cho S.-J."/>
            <person name="Edsinger-Gonzales E."/>
            <person name="Havlak P."/>
            <person name="Kuo D.-H."/>
            <person name="Larsson T."/>
            <person name="Lv J."/>
            <person name="Arendt D."/>
            <person name="Savage R."/>
            <person name="Osoegawa K."/>
            <person name="de Jong P."/>
            <person name="Lindberg D.R."/>
            <person name="Seaver E.C."/>
            <person name="Weisblat D.A."/>
            <person name="Putnam N.H."/>
            <person name="Grigoriev I.V."/>
            <person name="Rokhsar D.S."/>
        </authorList>
    </citation>
    <scope>NUCLEOTIDE SEQUENCE</scope>
    <source>
        <strain evidence="5">I ESC-2004</strain>
    </source>
</reference>
<feature type="non-terminal residue" evidence="3">
    <location>
        <position position="99"/>
    </location>
</feature>
<dbReference type="SUPFAM" id="SSF140356">
    <property type="entry name" value="PPK N-terminal domain-like"/>
    <property type="match status" value="1"/>
</dbReference>
<feature type="domain" description="Polyphosphate kinase N-terminal" evidence="2">
    <location>
        <begin position="39"/>
        <end position="95"/>
    </location>
</feature>
<dbReference type="GO" id="GO:0009358">
    <property type="term" value="C:polyphosphate kinase complex"/>
    <property type="evidence" value="ECO:0007669"/>
    <property type="project" value="InterPro"/>
</dbReference>
<dbReference type="PANTHER" id="PTHR30218:SF0">
    <property type="entry name" value="POLYPHOSPHATE KINASE"/>
    <property type="match status" value="1"/>
</dbReference>
<keyword evidence="5" id="KW-1185">Reference proteome</keyword>
<evidence type="ECO:0000313" key="5">
    <source>
        <dbReference type="Proteomes" id="UP000014760"/>
    </source>
</evidence>
<reference evidence="3 5" key="2">
    <citation type="journal article" date="2013" name="Nature">
        <title>Insights into bilaterian evolution from three spiralian genomes.</title>
        <authorList>
            <person name="Simakov O."/>
            <person name="Marletaz F."/>
            <person name="Cho S.J."/>
            <person name="Edsinger-Gonzales E."/>
            <person name="Havlak P."/>
            <person name="Hellsten U."/>
            <person name="Kuo D.H."/>
            <person name="Larsson T."/>
            <person name="Lv J."/>
            <person name="Arendt D."/>
            <person name="Savage R."/>
            <person name="Osoegawa K."/>
            <person name="de Jong P."/>
            <person name="Grimwood J."/>
            <person name="Chapman J.A."/>
            <person name="Shapiro H."/>
            <person name="Aerts A."/>
            <person name="Otillar R.P."/>
            <person name="Terry A.Y."/>
            <person name="Boore J.L."/>
            <person name="Grigoriev I.V."/>
            <person name="Lindberg D.R."/>
            <person name="Seaver E.C."/>
            <person name="Weisblat D.A."/>
            <person name="Putnam N.H."/>
            <person name="Rokhsar D.S."/>
        </authorList>
    </citation>
    <scope>NUCLEOTIDE SEQUENCE</scope>
    <source>
        <strain evidence="3 5">I ESC-2004</strain>
    </source>
</reference>
<dbReference type="Pfam" id="PF13089">
    <property type="entry name" value="PP_kinase_N"/>
    <property type="match status" value="1"/>
</dbReference>
<dbReference type="EMBL" id="AMQN01031521">
    <property type="status" value="NOT_ANNOTATED_CDS"/>
    <property type="molecule type" value="Genomic_DNA"/>
</dbReference>
<protein>
    <recommendedName>
        <fullName evidence="2">Polyphosphate kinase N-terminal domain-containing protein</fullName>
    </recommendedName>
</protein>
<evidence type="ECO:0000256" key="1">
    <source>
        <dbReference type="SAM" id="MobiDB-lite"/>
    </source>
</evidence>
<dbReference type="EMBL" id="KB310711">
    <property type="protein sequence ID" value="ELT90921.1"/>
    <property type="molecule type" value="Genomic_DNA"/>
</dbReference>
<reference evidence="4" key="3">
    <citation type="submission" date="2015-06" db="UniProtKB">
        <authorList>
            <consortium name="EnsemblMetazoa"/>
        </authorList>
    </citation>
    <scope>IDENTIFICATION</scope>
</reference>
<feature type="region of interest" description="Disordered" evidence="1">
    <location>
        <begin position="1"/>
        <end position="35"/>
    </location>
</feature>
<feature type="compositionally biased region" description="Low complexity" evidence="1">
    <location>
        <begin position="1"/>
        <end position="17"/>
    </location>
</feature>
<organism evidence="3">
    <name type="scientific">Capitella teleta</name>
    <name type="common">Polychaete worm</name>
    <dbReference type="NCBI Taxonomy" id="283909"/>
    <lineage>
        <taxon>Eukaryota</taxon>
        <taxon>Metazoa</taxon>
        <taxon>Spiralia</taxon>
        <taxon>Lophotrochozoa</taxon>
        <taxon>Annelida</taxon>
        <taxon>Polychaeta</taxon>
        <taxon>Sedentaria</taxon>
        <taxon>Scolecida</taxon>
        <taxon>Capitellidae</taxon>
        <taxon>Capitella</taxon>
    </lineage>
</organism>
<dbReference type="GO" id="GO:0008976">
    <property type="term" value="F:polyphosphate kinase activity"/>
    <property type="evidence" value="ECO:0007669"/>
    <property type="project" value="InterPro"/>
</dbReference>
<accession>R7TH67</accession>
<dbReference type="OrthoDB" id="8299897at2759"/>
<dbReference type="InterPro" id="IPR036832">
    <property type="entry name" value="PPK_N_dom_sf"/>
</dbReference>
<dbReference type="PANTHER" id="PTHR30218">
    <property type="entry name" value="POLYPHOSPHATE KINASE"/>
    <property type="match status" value="1"/>
</dbReference>
<evidence type="ECO:0000259" key="2">
    <source>
        <dbReference type="Pfam" id="PF13089"/>
    </source>
</evidence>
<sequence>MDNPQQSDVQDTQTQSSELPEPVASKPPKVSDYQNPDYYINRELSHLAFNFRVLQQALNEEYPLLERFRFLLIFSSNLDEYFEIRVAGLMQQIDFSREQ</sequence>
<dbReference type="InterPro" id="IPR025198">
    <property type="entry name" value="PPK_N_dom"/>
</dbReference>
<gene>
    <name evidence="3" type="ORF">CAPTEDRAFT_104059</name>
</gene>
<dbReference type="InterPro" id="IPR003414">
    <property type="entry name" value="PP_kinase"/>
</dbReference>
<dbReference type="HOGENOM" id="CLU_2326598_0_0_1"/>
<evidence type="ECO:0000313" key="3">
    <source>
        <dbReference type="EMBL" id="ELT90921.1"/>
    </source>
</evidence>
<dbReference type="Proteomes" id="UP000014760">
    <property type="component" value="Unassembled WGS sequence"/>
</dbReference>
<name>R7TH67_CAPTE</name>